<name>A0AAU9CZG9_9LACO</name>
<gene>
    <name evidence="1" type="ORF">XA3_18250</name>
</gene>
<keyword evidence="2" id="KW-1185">Reference proteome</keyword>
<reference evidence="1 2" key="1">
    <citation type="journal article" date="2023" name="Microbiol. Spectr.">
        <title>Symbiosis of Carpenter Bees with Uncharacterized Lactic Acid Bacteria Showing NAD Auxotrophy.</title>
        <authorList>
            <person name="Kawasaki S."/>
            <person name="Ozawa K."/>
            <person name="Mori T."/>
            <person name="Yamamoto A."/>
            <person name="Ito M."/>
            <person name="Ohkuma M."/>
            <person name="Sakamoto M."/>
            <person name="Matsutani M."/>
        </authorList>
    </citation>
    <scope>NUCLEOTIDE SEQUENCE [LARGE SCALE GENOMIC DNA]</scope>
    <source>
        <strain evidence="1 2">XA3</strain>
    </source>
</reference>
<evidence type="ECO:0008006" key="3">
    <source>
        <dbReference type="Google" id="ProtNLM"/>
    </source>
</evidence>
<accession>A0AAU9CZG9</accession>
<organism evidence="1 2">
    <name type="scientific">Xylocopilactobacillus apicola</name>
    <dbReference type="NCBI Taxonomy" id="2932184"/>
    <lineage>
        <taxon>Bacteria</taxon>
        <taxon>Bacillati</taxon>
        <taxon>Bacillota</taxon>
        <taxon>Bacilli</taxon>
        <taxon>Lactobacillales</taxon>
        <taxon>Lactobacillaceae</taxon>
        <taxon>Xylocopilactobacillus</taxon>
    </lineage>
</organism>
<dbReference type="AlphaFoldDB" id="A0AAU9CZG9"/>
<dbReference type="Proteomes" id="UP001321861">
    <property type="component" value="Chromosome"/>
</dbReference>
<proteinExistence type="predicted"/>
<evidence type="ECO:0000313" key="2">
    <source>
        <dbReference type="Proteomes" id="UP001321861"/>
    </source>
</evidence>
<protein>
    <recommendedName>
        <fullName evidence="3">Transposase</fullName>
    </recommendedName>
</protein>
<sequence>MIIFLELHKPLDTLSELLRDWSLYFLAVDAQKVSEYVNLKKEERALLIDIEKRRADSDTFIARVKLNTRAETQAGDRRKFKERMREKARKMLAKGYDLEDISEITDLSISEIEKLR</sequence>
<dbReference type="KEGG" id="xap:XA3_18250"/>
<evidence type="ECO:0000313" key="1">
    <source>
        <dbReference type="EMBL" id="BDR59384.1"/>
    </source>
</evidence>
<dbReference type="EMBL" id="AP026802">
    <property type="protein sequence ID" value="BDR59384.1"/>
    <property type="molecule type" value="Genomic_DNA"/>
</dbReference>